<evidence type="ECO:0000256" key="1">
    <source>
        <dbReference type="ARBA" id="ARBA00004141"/>
    </source>
</evidence>
<dbReference type="Gene3D" id="1.20.1250.20">
    <property type="entry name" value="MFS general substrate transporter like domains"/>
    <property type="match status" value="1"/>
</dbReference>
<keyword evidence="2 5" id="KW-0812">Transmembrane</keyword>
<dbReference type="GO" id="GO:0005886">
    <property type="term" value="C:plasma membrane"/>
    <property type="evidence" value="ECO:0007669"/>
    <property type="project" value="TreeGrafter"/>
</dbReference>
<keyword evidence="7" id="KW-1185">Reference proteome</keyword>
<dbReference type="GO" id="GO:0022857">
    <property type="term" value="F:transmembrane transporter activity"/>
    <property type="evidence" value="ECO:0007669"/>
    <property type="project" value="TreeGrafter"/>
</dbReference>
<dbReference type="InterPro" id="IPR036259">
    <property type="entry name" value="MFS_trans_sf"/>
</dbReference>
<reference evidence="6" key="1">
    <citation type="submission" date="2021-06" db="EMBL/GenBank/DDBJ databases">
        <authorList>
            <person name="Kallberg Y."/>
            <person name="Tangrot J."/>
            <person name="Rosling A."/>
        </authorList>
    </citation>
    <scope>NUCLEOTIDE SEQUENCE</scope>
    <source>
        <strain evidence="6">MA453B</strain>
    </source>
</reference>
<comment type="caution">
    <text evidence="6">The sequence shown here is derived from an EMBL/GenBank/DDBJ whole genome shotgun (WGS) entry which is preliminary data.</text>
</comment>
<keyword evidence="4 5" id="KW-0472">Membrane</keyword>
<evidence type="ECO:0000313" key="6">
    <source>
        <dbReference type="EMBL" id="CAG8806069.1"/>
    </source>
</evidence>
<feature type="transmembrane region" description="Helical" evidence="5">
    <location>
        <begin position="52"/>
        <end position="75"/>
    </location>
</feature>
<comment type="subcellular location">
    <subcellularLocation>
        <location evidence="1">Membrane</location>
        <topology evidence="1">Multi-pass membrane protein</topology>
    </subcellularLocation>
</comment>
<dbReference type="PANTHER" id="PTHR23501">
    <property type="entry name" value="MAJOR FACILITATOR SUPERFAMILY"/>
    <property type="match status" value="1"/>
</dbReference>
<feature type="non-terminal residue" evidence="6">
    <location>
        <position position="115"/>
    </location>
</feature>
<evidence type="ECO:0000313" key="7">
    <source>
        <dbReference type="Proteomes" id="UP000789405"/>
    </source>
</evidence>
<organism evidence="6 7">
    <name type="scientific">Dentiscutata erythropus</name>
    <dbReference type="NCBI Taxonomy" id="1348616"/>
    <lineage>
        <taxon>Eukaryota</taxon>
        <taxon>Fungi</taxon>
        <taxon>Fungi incertae sedis</taxon>
        <taxon>Mucoromycota</taxon>
        <taxon>Glomeromycotina</taxon>
        <taxon>Glomeromycetes</taxon>
        <taxon>Diversisporales</taxon>
        <taxon>Gigasporaceae</taxon>
        <taxon>Dentiscutata</taxon>
    </lineage>
</organism>
<evidence type="ECO:0000256" key="2">
    <source>
        <dbReference type="ARBA" id="ARBA00022692"/>
    </source>
</evidence>
<dbReference type="OrthoDB" id="10021397at2759"/>
<gene>
    <name evidence="6" type="ORF">DERYTH_LOCUS24399</name>
</gene>
<evidence type="ECO:0000256" key="5">
    <source>
        <dbReference type="SAM" id="Phobius"/>
    </source>
</evidence>
<dbReference type="Proteomes" id="UP000789405">
    <property type="component" value="Unassembled WGS sequence"/>
</dbReference>
<dbReference type="PANTHER" id="PTHR23501:SF189">
    <property type="entry name" value="DRUG TRANSPORTER, PUTATIVE (AFU_ORTHOLOGUE AFUA_4G03920)-RELATED"/>
    <property type="match status" value="1"/>
</dbReference>
<proteinExistence type="predicted"/>
<name>A0A9N9K427_9GLOM</name>
<dbReference type="AlphaFoldDB" id="A0A9N9K427"/>
<dbReference type="SUPFAM" id="SSF103473">
    <property type="entry name" value="MFS general substrate transporter"/>
    <property type="match status" value="1"/>
</dbReference>
<feature type="transmembrane region" description="Helical" evidence="5">
    <location>
        <begin position="18"/>
        <end position="40"/>
    </location>
</feature>
<keyword evidence="3 5" id="KW-1133">Transmembrane helix</keyword>
<sequence length="115" mass="12075">IGAGLTTMWNENTGYGEFIGYMVISGAGIGISMQAITLCVQGMVEPKDIAAATALSLFFRSIGAVLGIAISGTIFNNKLSQTLSTLTLPPTFSTESVHTIRLLSPETQSSVIQAY</sequence>
<accession>A0A9N9K427</accession>
<evidence type="ECO:0000256" key="4">
    <source>
        <dbReference type="ARBA" id="ARBA00023136"/>
    </source>
</evidence>
<evidence type="ECO:0000256" key="3">
    <source>
        <dbReference type="ARBA" id="ARBA00022989"/>
    </source>
</evidence>
<feature type="non-terminal residue" evidence="6">
    <location>
        <position position="1"/>
    </location>
</feature>
<protein>
    <submittedName>
        <fullName evidence="6">12937_t:CDS:1</fullName>
    </submittedName>
</protein>
<dbReference type="EMBL" id="CAJVPY010040809">
    <property type="protein sequence ID" value="CAG8806069.1"/>
    <property type="molecule type" value="Genomic_DNA"/>
</dbReference>